<reference evidence="2 3" key="1">
    <citation type="submission" date="2016-07" db="EMBL/GenBank/DDBJ databases">
        <title>Multiple horizontal gene transfer events from other fungi enriched the ability of initially mycotrophic Trichoderma (Ascomycota) to feed on dead plant biomass.</title>
        <authorList>
            <consortium name="DOE Joint Genome Institute"/>
            <person name="Aerts A."/>
            <person name="Atanasova L."/>
            <person name="Chenthamara K."/>
            <person name="Zhang J."/>
            <person name="Grujic M."/>
            <person name="Henrissat B."/>
            <person name="Kuo A."/>
            <person name="Salamov A."/>
            <person name="Lipzen A."/>
            <person name="Labutti K."/>
            <person name="Barry K."/>
            <person name="Miao Y."/>
            <person name="Rahimi M.J."/>
            <person name="Shen Q."/>
            <person name="Grigoriev I.V."/>
            <person name="Kubicek C.P."/>
            <person name="Druzhinina I.S."/>
        </authorList>
    </citation>
    <scope>NUCLEOTIDE SEQUENCE [LARGE SCALE GENOMIC DNA]</scope>
    <source>
        <strain evidence="2 3">CBS 226.95</strain>
    </source>
</reference>
<feature type="region of interest" description="Disordered" evidence="1">
    <location>
        <begin position="136"/>
        <end position="168"/>
    </location>
</feature>
<dbReference type="Proteomes" id="UP000241690">
    <property type="component" value="Unassembled WGS sequence"/>
</dbReference>
<sequence>VPERDSVYPSRDSRFRRSFYQPLQKNPPRLTKEGYIRALQLYGREDHLLDSLKSSVARFNQWRRDNPGDLVECRRYATERGYDWENGTVGSNSYYTSYVQSENIEIAQGNLTTPQTVATRSIDSASRAPWVEFAQAQEASSSEEEQMTPRNPEGRFITMKRQQAATPA</sequence>
<dbReference type="GeneID" id="36630132"/>
<feature type="non-terminal residue" evidence="2">
    <location>
        <position position="1"/>
    </location>
</feature>
<evidence type="ECO:0000313" key="2">
    <source>
        <dbReference type="EMBL" id="PTB60494.1"/>
    </source>
</evidence>
<dbReference type="EMBL" id="KZ679675">
    <property type="protein sequence ID" value="PTB60494.1"/>
    <property type="molecule type" value="Genomic_DNA"/>
</dbReference>
<dbReference type="RefSeq" id="XP_024780171.1">
    <property type="nucleotide sequence ID" value="XM_024921549.1"/>
</dbReference>
<gene>
    <name evidence="2" type="ORF">M431DRAFT_59816</name>
</gene>
<protein>
    <submittedName>
        <fullName evidence="2">Uncharacterized protein</fullName>
    </submittedName>
</protein>
<name>A0A2T4ATU7_TRIHA</name>
<feature type="non-terminal residue" evidence="2">
    <location>
        <position position="168"/>
    </location>
</feature>
<dbReference type="AlphaFoldDB" id="A0A2T4ATU7"/>
<organism evidence="2 3">
    <name type="scientific">Trichoderma harzianum CBS 226.95</name>
    <dbReference type="NCBI Taxonomy" id="983964"/>
    <lineage>
        <taxon>Eukaryota</taxon>
        <taxon>Fungi</taxon>
        <taxon>Dikarya</taxon>
        <taxon>Ascomycota</taxon>
        <taxon>Pezizomycotina</taxon>
        <taxon>Sordariomycetes</taxon>
        <taxon>Hypocreomycetidae</taxon>
        <taxon>Hypocreales</taxon>
        <taxon>Hypocreaceae</taxon>
        <taxon>Trichoderma</taxon>
    </lineage>
</organism>
<proteinExistence type="predicted"/>
<accession>A0A2T4ATU7</accession>
<evidence type="ECO:0000313" key="3">
    <source>
        <dbReference type="Proteomes" id="UP000241690"/>
    </source>
</evidence>
<evidence type="ECO:0000256" key="1">
    <source>
        <dbReference type="SAM" id="MobiDB-lite"/>
    </source>
</evidence>
<keyword evidence="3" id="KW-1185">Reference proteome</keyword>